<keyword evidence="3" id="KW-1185">Reference proteome</keyword>
<feature type="transmembrane region" description="Helical" evidence="1">
    <location>
        <begin position="28"/>
        <end position="48"/>
    </location>
</feature>
<keyword evidence="1" id="KW-0812">Transmembrane</keyword>
<protein>
    <recommendedName>
        <fullName evidence="4">Transmembrane protein</fullName>
    </recommendedName>
</protein>
<evidence type="ECO:0000313" key="3">
    <source>
        <dbReference type="Proteomes" id="UP001515480"/>
    </source>
</evidence>
<comment type="caution">
    <text evidence="2">The sequence shown here is derived from an EMBL/GenBank/DDBJ whole genome shotgun (WGS) entry which is preliminary data.</text>
</comment>
<gene>
    <name evidence="2" type="ORF">AB1Y20_009564</name>
</gene>
<keyword evidence="1" id="KW-1133">Transmembrane helix</keyword>
<evidence type="ECO:0000256" key="1">
    <source>
        <dbReference type="SAM" id="Phobius"/>
    </source>
</evidence>
<sequence length="243" mass="26549">MLSARKLHLLAGLKVDGLDLRTRELDFYVTRFIAIGGVSSIMTYLSYVGLIKIKIPENREGSWEVSCFYVFGVLTLSFSMFNLFLTSFMVVNAQGLSLRGPPGSVARCVEICKANWLLVRLTLVGSLVCLFLAAVSIVWMKHDWRLCTVNDEGSGEGSGGDEFADVDETKMTCVISSNIISAIIATSVFFGLFAYMIYQMRQIARFLAIPAHNLVVGDLTVALGENDNLDIVAEGAEAIPAAK</sequence>
<dbReference type="EMBL" id="JBGBPQ010000002">
    <property type="protein sequence ID" value="KAL1528205.1"/>
    <property type="molecule type" value="Genomic_DNA"/>
</dbReference>
<accession>A0AB34K639</accession>
<keyword evidence="1" id="KW-0472">Membrane</keyword>
<feature type="transmembrane region" description="Helical" evidence="1">
    <location>
        <begin position="117"/>
        <end position="140"/>
    </location>
</feature>
<dbReference type="Proteomes" id="UP001515480">
    <property type="component" value="Unassembled WGS sequence"/>
</dbReference>
<feature type="transmembrane region" description="Helical" evidence="1">
    <location>
        <begin position="68"/>
        <end position="91"/>
    </location>
</feature>
<evidence type="ECO:0000313" key="2">
    <source>
        <dbReference type="EMBL" id="KAL1528205.1"/>
    </source>
</evidence>
<feature type="transmembrane region" description="Helical" evidence="1">
    <location>
        <begin position="179"/>
        <end position="198"/>
    </location>
</feature>
<reference evidence="2 3" key="1">
    <citation type="journal article" date="2024" name="Science">
        <title>Giant polyketide synthase enzymes in the biosynthesis of giant marine polyether toxins.</title>
        <authorList>
            <person name="Fallon T.R."/>
            <person name="Shende V.V."/>
            <person name="Wierzbicki I.H."/>
            <person name="Pendleton A.L."/>
            <person name="Watervoot N.F."/>
            <person name="Auber R.P."/>
            <person name="Gonzalez D.J."/>
            <person name="Wisecaver J.H."/>
            <person name="Moore B.S."/>
        </authorList>
    </citation>
    <scope>NUCLEOTIDE SEQUENCE [LARGE SCALE GENOMIC DNA]</scope>
    <source>
        <strain evidence="2 3">12B1</strain>
    </source>
</reference>
<evidence type="ECO:0008006" key="4">
    <source>
        <dbReference type="Google" id="ProtNLM"/>
    </source>
</evidence>
<organism evidence="2 3">
    <name type="scientific">Prymnesium parvum</name>
    <name type="common">Toxic golden alga</name>
    <dbReference type="NCBI Taxonomy" id="97485"/>
    <lineage>
        <taxon>Eukaryota</taxon>
        <taxon>Haptista</taxon>
        <taxon>Haptophyta</taxon>
        <taxon>Prymnesiophyceae</taxon>
        <taxon>Prymnesiales</taxon>
        <taxon>Prymnesiaceae</taxon>
        <taxon>Prymnesium</taxon>
    </lineage>
</organism>
<dbReference type="AlphaFoldDB" id="A0AB34K639"/>
<name>A0AB34K639_PRYPA</name>
<proteinExistence type="predicted"/>